<evidence type="ECO:0000313" key="3">
    <source>
        <dbReference type="Proteomes" id="UP000275078"/>
    </source>
</evidence>
<dbReference type="Proteomes" id="UP000275078">
    <property type="component" value="Unassembled WGS sequence"/>
</dbReference>
<proteinExistence type="predicted"/>
<feature type="compositionally biased region" description="Polar residues" evidence="1">
    <location>
        <begin position="1019"/>
        <end position="1035"/>
    </location>
</feature>
<keyword evidence="3" id="KW-1185">Reference proteome</keyword>
<name>A0A3N4HX69_ASCIM</name>
<feature type="region of interest" description="Disordered" evidence="1">
    <location>
        <begin position="1019"/>
        <end position="1100"/>
    </location>
</feature>
<evidence type="ECO:0000313" key="2">
    <source>
        <dbReference type="EMBL" id="RPA74274.1"/>
    </source>
</evidence>
<organism evidence="2 3">
    <name type="scientific">Ascobolus immersus RN42</name>
    <dbReference type="NCBI Taxonomy" id="1160509"/>
    <lineage>
        <taxon>Eukaryota</taxon>
        <taxon>Fungi</taxon>
        <taxon>Dikarya</taxon>
        <taxon>Ascomycota</taxon>
        <taxon>Pezizomycotina</taxon>
        <taxon>Pezizomycetes</taxon>
        <taxon>Pezizales</taxon>
        <taxon>Ascobolaceae</taxon>
        <taxon>Ascobolus</taxon>
    </lineage>
</organism>
<feature type="region of interest" description="Disordered" evidence="1">
    <location>
        <begin position="635"/>
        <end position="674"/>
    </location>
</feature>
<gene>
    <name evidence="2" type="ORF">BJ508DRAFT_418711</name>
</gene>
<dbReference type="OrthoDB" id="3344043at2759"/>
<sequence>MADQEVGFTTQGAVNWDSAASSTLSYTVGLLGRLSTRGVDIYTVTVGQTGIGGLFSLSDLGRKRVDEVMRKASCFSTFTKGLYVGIGMEHVSLLLAKTKNGQNFLVLANCLTEVYDSEFSANVMARIFDEAFPNDPAPSTAQWVSLLKSASGVLATTHFSRYVEIFMSYYDPEDFKDGSKRKLANPADISHALVLLFKMCRRDRIGDSLPKLSQVTLRGGASCGFVAAFGFYYLGLDVQLWKLPRKRGSKKRKRGSKNEKKEELILLFESNSKLETPNIVIHYEYQRRDWRQPNAPSTDLALVGSAKVHASSFVIRDIYDVVRPPVQLQDRFIDPVIGGTISWNKLLSEGFPVAGNVLLRKGEILGLFIGYTARLLEYAAINNQTSEVNMVRLSPEQYGARYIQNALRYFPELEDCEKYMRRGYSATTLEAVEGYRQTCSKLGGALEVEEAMKLTHYLVIYLIWAFSSMVIADGLLPSKKGLLSIGFKAINGTLGAFSGLDDTPDGLDDNPDGSMNKPAIVLYHPTLWGEPEFLHWSMTQILVPESAMYTAICLFGDSRSIPDGLGGVLKDIAWFSGSGSNNDTLYGMTGCCIRGITLLYGLLKDVTVDPFHAGRVHVVPGSIETEAGHSYFEIIDPQEPNGKGSKMKPEWDSSDSESETDDSNTEASIVDFDDSPELHDEKLLSSSTDQQDKGAVPSSGIDHWLSERKKLLQHALGVIPGIGDLATDLPSQDANAKPTRKRNGDSLLRRMLRRADRMGRFADTRNAKIVITEQPGQLRRLFLTVEYPTAKLGSYALLRRLLYGRIHPAAYMGPVFDGISYSVRRISASDGGPDCKNHAAVANCGNSVLDWDNLPFNVPLITHGPQQRGLDFLTPLANSENTSTTATDINGLRHHLFIVPTLARTKGENEASVESIRSEVLVRVDEIEEGLHSPFGGLYSFHPKPVFDQIFVRESGCISCSIARISEYVRRDYAAQARASFFQSVMFDSNLALSEKYLWNAEPTSILLRAPSLQPTTLPYDTTNPVVDGSNTKLVSSHPDDEHGDDDLSTLVESESFSPDDSAVRSIRSGSIDSEKYGSSSGGGDSEGGIRELSSISSPSCTSQIAGVNIKDIEPPLDPKFFSPELRVLLAMDDKGNIPHARLRNSNESPAQLYSESETEEIIRERREFHQGREKLGRAYLLIL</sequence>
<protein>
    <submittedName>
        <fullName evidence="2">Uncharacterized protein</fullName>
    </submittedName>
</protein>
<dbReference type="STRING" id="1160509.A0A3N4HX69"/>
<dbReference type="EMBL" id="ML119795">
    <property type="protein sequence ID" value="RPA74274.1"/>
    <property type="molecule type" value="Genomic_DNA"/>
</dbReference>
<evidence type="ECO:0000256" key="1">
    <source>
        <dbReference type="SAM" id="MobiDB-lite"/>
    </source>
</evidence>
<feature type="compositionally biased region" description="Acidic residues" evidence="1">
    <location>
        <begin position="652"/>
        <end position="664"/>
    </location>
</feature>
<reference evidence="2 3" key="1">
    <citation type="journal article" date="2018" name="Nat. Ecol. Evol.">
        <title>Pezizomycetes genomes reveal the molecular basis of ectomycorrhizal truffle lifestyle.</title>
        <authorList>
            <person name="Murat C."/>
            <person name="Payen T."/>
            <person name="Noel B."/>
            <person name="Kuo A."/>
            <person name="Morin E."/>
            <person name="Chen J."/>
            <person name="Kohler A."/>
            <person name="Krizsan K."/>
            <person name="Balestrini R."/>
            <person name="Da Silva C."/>
            <person name="Montanini B."/>
            <person name="Hainaut M."/>
            <person name="Levati E."/>
            <person name="Barry K.W."/>
            <person name="Belfiori B."/>
            <person name="Cichocki N."/>
            <person name="Clum A."/>
            <person name="Dockter R.B."/>
            <person name="Fauchery L."/>
            <person name="Guy J."/>
            <person name="Iotti M."/>
            <person name="Le Tacon F."/>
            <person name="Lindquist E.A."/>
            <person name="Lipzen A."/>
            <person name="Malagnac F."/>
            <person name="Mello A."/>
            <person name="Molinier V."/>
            <person name="Miyauchi S."/>
            <person name="Poulain J."/>
            <person name="Riccioni C."/>
            <person name="Rubini A."/>
            <person name="Sitrit Y."/>
            <person name="Splivallo R."/>
            <person name="Traeger S."/>
            <person name="Wang M."/>
            <person name="Zifcakova L."/>
            <person name="Wipf D."/>
            <person name="Zambonelli A."/>
            <person name="Paolocci F."/>
            <person name="Nowrousian M."/>
            <person name="Ottonello S."/>
            <person name="Baldrian P."/>
            <person name="Spatafora J.W."/>
            <person name="Henrissat B."/>
            <person name="Nagy L.G."/>
            <person name="Aury J.M."/>
            <person name="Wincker P."/>
            <person name="Grigoriev I.V."/>
            <person name="Bonfante P."/>
            <person name="Martin F.M."/>
        </authorList>
    </citation>
    <scope>NUCLEOTIDE SEQUENCE [LARGE SCALE GENOMIC DNA]</scope>
    <source>
        <strain evidence="2 3">RN42</strain>
    </source>
</reference>
<dbReference type="AlphaFoldDB" id="A0A3N4HX69"/>
<accession>A0A3N4HX69</accession>